<accession>A0A0G1Z6X3</accession>
<dbReference type="EMBL" id="LCQK01000005">
    <property type="protein sequence ID" value="KKW14664.1"/>
    <property type="molecule type" value="Genomic_DNA"/>
</dbReference>
<evidence type="ECO:0000313" key="1">
    <source>
        <dbReference type="EMBL" id="KKW14664.1"/>
    </source>
</evidence>
<proteinExistence type="predicted"/>
<sequence>MQKKIIAAIILMVAVSAFVIGSAVTYQTHQIQARENLAFKNPVVLDLYKVSPDSSLVMNGWTYLGQTPQGYHYQWLGRNSIMNQGQNWQNSLILQKGGAGGITYIALSTGTYGAQTDTSLQGGEIGSGLARTSAQANLIAAAGSGSITFTLINTFTYTGAAVQSNVQLAGLFTSSPIGTGTLWAETTFADFVSHMKMIYGSGTVNLSSGDTLTIKPLGIFSVVWETWTITSGGA</sequence>
<reference evidence="1 2" key="1">
    <citation type="journal article" date="2015" name="Nature">
        <title>rRNA introns, odd ribosomes, and small enigmatic genomes across a large radiation of phyla.</title>
        <authorList>
            <person name="Brown C.T."/>
            <person name="Hug L.A."/>
            <person name="Thomas B.C."/>
            <person name="Sharon I."/>
            <person name="Castelle C.J."/>
            <person name="Singh A."/>
            <person name="Wilkins M.J."/>
            <person name="Williams K.H."/>
            <person name="Banfield J.F."/>
        </authorList>
    </citation>
    <scope>NUCLEOTIDE SEQUENCE [LARGE SCALE GENOMIC DNA]</scope>
</reference>
<protein>
    <submittedName>
        <fullName evidence="1">Uncharacterized protein</fullName>
    </submittedName>
</protein>
<evidence type="ECO:0000313" key="2">
    <source>
        <dbReference type="Proteomes" id="UP000034224"/>
    </source>
</evidence>
<name>A0A0G1Z6X3_9BACT</name>
<organism evidence="1 2">
    <name type="scientific">Candidatus Jorgensenbacteria bacterium GW2011_GWB1_50_10</name>
    <dbReference type="NCBI Taxonomy" id="1618665"/>
    <lineage>
        <taxon>Bacteria</taxon>
        <taxon>Candidatus Joergenseniibacteriota</taxon>
    </lineage>
</organism>
<gene>
    <name evidence="1" type="ORF">UY55_C0005G0012</name>
</gene>
<dbReference type="STRING" id="1618665.UY55_C0005G0012"/>
<dbReference type="Proteomes" id="UP000034224">
    <property type="component" value="Unassembled WGS sequence"/>
</dbReference>
<comment type="caution">
    <text evidence="1">The sequence shown here is derived from an EMBL/GenBank/DDBJ whole genome shotgun (WGS) entry which is preliminary data.</text>
</comment>
<dbReference type="AlphaFoldDB" id="A0A0G1Z6X3"/>